<proteinExistence type="predicted"/>
<keyword evidence="4 5" id="KW-0472">Membrane</keyword>
<evidence type="ECO:0000256" key="2">
    <source>
        <dbReference type="ARBA" id="ARBA00022692"/>
    </source>
</evidence>
<dbReference type="CDD" id="cd18541">
    <property type="entry name" value="ABC_6TM_TmrB_like"/>
    <property type="match status" value="1"/>
</dbReference>
<name>A0A382WUS7_9ZZZZ</name>
<dbReference type="Pfam" id="PF00664">
    <property type="entry name" value="ABC_membrane"/>
    <property type="match status" value="1"/>
</dbReference>
<evidence type="ECO:0000256" key="5">
    <source>
        <dbReference type="SAM" id="Phobius"/>
    </source>
</evidence>
<sequence length="210" mass="23888">MAALLLTDVAQLAIPWILKVFVDVLPQKPESATLLKYTGLLFLVAVVQAVSRFGWRKYLFGPSRKIEIDILNSLFSHFLTLDQAYYQNQKIGDLMSRATNDLRAVRDFMGLGLLILADCIVVIVSSIGLMLLISSQLTLMVMLPLPLVSILFFKFVKKISLRHEAVQEHLAEITSLVQENIAGIRVLHAFAQEEYQKKKFDELNREYIHK</sequence>
<dbReference type="PANTHER" id="PTHR43394:SF1">
    <property type="entry name" value="ATP-BINDING CASSETTE SUB-FAMILY B MEMBER 10, MITOCHONDRIAL"/>
    <property type="match status" value="1"/>
</dbReference>
<dbReference type="Gene3D" id="1.20.1560.10">
    <property type="entry name" value="ABC transporter type 1, transmembrane domain"/>
    <property type="match status" value="1"/>
</dbReference>
<feature type="domain" description="ABC transmembrane type-1" evidence="6">
    <location>
        <begin position="1"/>
        <end position="210"/>
    </location>
</feature>
<dbReference type="GO" id="GO:0015421">
    <property type="term" value="F:ABC-type oligopeptide transporter activity"/>
    <property type="evidence" value="ECO:0007669"/>
    <property type="project" value="TreeGrafter"/>
</dbReference>
<comment type="subcellular location">
    <subcellularLocation>
        <location evidence="1">Membrane</location>
        <topology evidence="1">Multi-pass membrane protein</topology>
    </subcellularLocation>
</comment>
<gene>
    <name evidence="7" type="ORF">METZ01_LOCUS415500</name>
</gene>
<dbReference type="InterPro" id="IPR011527">
    <property type="entry name" value="ABC1_TM_dom"/>
</dbReference>
<dbReference type="GO" id="GO:0016020">
    <property type="term" value="C:membrane"/>
    <property type="evidence" value="ECO:0007669"/>
    <property type="project" value="UniProtKB-SubCell"/>
</dbReference>
<organism evidence="7">
    <name type="scientific">marine metagenome</name>
    <dbReference type="NCBI Taxonomy" id="408172"/>
    <lineage>
        <taxon>unclassified sequences</taxon>
        <taxon>metagenomes</taxon>
        <taxon>ecological metagenomes</taxon>
    </lineage>
</organism>
<dbReference type="PANTHER" id="PTHR43394">
    <property type="entry name" value="ATP-DEPENDENT PERMEASE MDL1, MITOCHONDRIAL"/>
    <property type="match status" value="1"/>
</dbReference>
<dbReference type="AlphaFoldDB" id="A0A382WUS7"/>
<evidence type="ECO:0000313" key="7">
    <source>
        <dbReference type="EMBL" id="SVD62646.1"/>
    </source>
</evidence>
<evidence type="ECO:0000256" key="4">
    <source>
        <dbReference type="ARBA" id="ARBA00023136"/>
    </source>
</evidence>
<keyword evidence="2 5" id="KW-0812">Transmembrane</keyword>
<dbReference type="InterPro" id="IPR039421">
    <property type="entry name" value="Type_1_exporter"/>
</dbReference>
<dbReference type="EMBL" id="UINC01162731">
    <property type="protein sequence ID" value="SVD62646.1"/>
    <property type="molecule type" value="Genomic_DNA"/>
</dbReference>
<reference evidence="7" key="1">
    <citation type="submission" date="2018-05" db="EMBL/GenBank/DDBJ databases">
        <authorList>
            <person name="Lanie J.A."/>
            <person name="Ng W.-L."/>
            <person name="Kazmierczak K.M."/>
            <person name="Andrzejewski T.M."/>
            <person name="Davidsen T.M."/>
            <person name="Wayne K.J."/>
            <person name="Tettelin H."/>
            <person name="Glass J.I."/>
            <person name="Rusch D."/>
            <person name="Podicherti R."/>
            <person name="Tsui H.-C.T."/>
            <person name="Winkler M.E."/>
        </authorList>
    </citation>
    <scope>NUCLEOTIDE SEQUENCE</scope>
</reference>
<protein>
    <recommendedName>
        <fullName evidence="6">ABC transmembrane type-1 domain-containing protein</fullName>
    </recommendedName>
</protein>
<feature type="non-terminal residue" evidence="7">
    <location>
        <position position="210"/>
    </location>
</feature>
<feature type="transmembrane region" description="Helical" evidence="5">
    <location>
        <begin position="139"/>
        <end position="156"/>
    </location>
</feature>
<keyword evidence="3 5" id="KW-1133">Transmembrane helix</keyword>
<dbReference type="GO" id="GO:0005524">
    <property type="term" value="F:ATP binding"/>
    <property type="evidence" value="ECO:0007669"/>
    <property type="project" value="InterPro"/>
</dbReference>
<dbReference type="SUPFAM" id="SSF90123">
    <property type="entry name" value="ABC transporter transmembrane region"/>
    <property type="match status" value="1"/>
</dbReference>
<evidence type="ECO:0000259" key="6">
    <source>
        <dbReference type="PROSITE" id="PS50929"/>
    </source>
</evidence>
<dbReference type="PROSITE" id="PS50929">
    <property type="entry name" value="ABC_TM1F"/>
    <property type="match status" value="1"/>
</dbReference>
<feature type="transmembrane region" description="Helical" evidence="5">
    <location>
        <begin position="111"/>
        <end position="133"/>
    </location>
</feature>
<dbReference type="InterPro" id="IPR036640">
    <property type="entry name" value="ABC1_TM_sf"/>
</dbReference>
<accession>A0A382WUS7</accession>
<evidence type="ECO:0000256" key="1">
    <source>
        <dbReference type="ARBA" id="ARBA00004141"/>
    </source>
</evidence>
<feature type="transmembrane region" description="Helical" evidence="5">
    <location>
        <begin position="34"/>
        <end position="55"/>
    </location>
</feature>
<evidence type="ECO:0000256" key="3">
    <source>
        <dbReference type="ARBA" id="ARBA00022989"/>
    </source>
</evidence>